<keyword evidence="2" id="KW-1185">Reference proteome</keyword>
<sequence>MMERWNSMLQLSISLLIANLMLISPVLHLNDKSHFVQVEEPSFTPKMNDHKVQIVKTASFLELLITKTLGTFSSHVHRAKHTMTNDQFLHLYTEYLPHDKPFFVVKKFQSNYLS</sequence>
<organism evidence="1 2">
    <name type="scientific">Metabacillus rhizolycopersici</name>
    <dbReference type="NCBI Taxonomy" id="2875709"/>
    <lineage>
        <taxon>Bacteria</taxon>
        <taxon>Bacillati</taxon>
        <taxon>Bacillota</taxon>
        <taxon>Bacilli</taxon>
        <taxon>Bacillales</taxon>
        <taxon>Bacillaceae</taxon>
        <taxon>Metabacillus</taxon>
    </lineage>
</organism>
<dbReference type="EMBL" id="JAIQUM010000059">
    <property type="protein sequence ID" value="MBZ5752547.1"/>
    <property type="molecule type" value="Genomic_DNA"/>
</dbReference>
<evidence type="ECO:0000313" key="1">
    <source>
        <dbReference type="EMBL" id="MBZ5752547.1"/>
    </source>
</evidence>
<evidence type="ECO:0000313" key="2">
    <source>
        <dbReference type="Proteomes" id="UP001165287"/>
    </source>
</evidence>
<reference evidence="1" key="1">
    <citation type="submission" date="2024-05" db="EMBL/GenBank/DDBJ databases">
        <title>Metabacillus sp. nov., isolated from the rhizosphere soil of tomato plants.</title>
        <authorList>
            <person name="Ma R."/>
        </authorList>
    </citation>
    <scope>NUCLEOTIDE SEQUENCE</scope>
    <source>
        <strain evidence="1">DBTR6</strain>
    </source>
</reference>
<dbReference type="Proteomes" id="UP001165287">
    <property type="component" value="Unassembled WGS sequence"/>
</dbReference>
<name>A0ABS7UWX2_9BACI</name>
<gene>
    <name evidence="1" type="ORF">K9V48_20435</name>
</gene>
<accession>A0ABS7UWX2</accession>
<proteinExistence type="predicted"/>
<comment type="caution">
    <text evidence="1">The sequence shown here is derived from an EMBL/GenBank/DDBJ whole genome shotgun (WGS) entry which is preliminary data.</text>
</comment>
<protein>
    <submittedName>
        <fullName evidence="1">Uncharacterized protein</fullName>
    </submittedName>
</protein>
<dbReference type="RefSeq" id="WP_224141000.1">
    <property type="nucleotide sequence ID" value="NZ_JAIQUM010000059.1"/>
</dbReference>